<dbReference type="AlphaFoldDB" id="A0A093UUZ8"/>
<evidence type="ECO:0000313" key="2">
    <source>
        <dbReference type="EMBL" id="KFX41524.1"/>
    </source>
</evidence>
<dbReference type="SUPFAM" id="SSF53474">
    <property type="entry name" value="alpha/beta-Hydrolases"/>
    <property type="match status" value="1"/>
</dbReference>
<evidence type="ECO:0000259" key="1">
    <source>
        <dbReference type="Pfam" id="PF00561"/>
    </source>
</evidence>
<dbReference type="InterPro" id="IPR000073">
    <property type="entry name" value="AB_hydrolase_1"/>
</dbReference>
<organism evidence="2">
    <name type="scientific">Talaromyces marneffei PM1</name>
    <dbReference type="NCBI Taxonomy" id="1077442"/>
    <lineage>
        <taxon>Eukaryota</taxon>
        <taxon>Fungi</taxon>
        <taxon>Dikarya</taxon>
        <taxon>Ascomycota</taxon>
        <taxon>Pezizomycotina</taxon>
        <taxon>Eurotiomycetes</taxon>
        <taxon>Eurotiomycetidae</taxon>
        <taxon>Eurotiales</taxon>
        <taxon>Trichocomaceae</taxon>
        <taxon>Talaromyces</taxon>
        <taxon>Talaromyces sect. Talaromyces</taxon>
    </lineage>
</organism>
<dbReference type="InterPro" id="IPR029058">
    <property type="entry name" value="AB_hydrolase_fold"/>
</dbReference>
<dbReference type="GO" id="GO:0003824">
    <property type="term" value="F:catalytic activity"/>
    <property type="evidence" value="ECO:0007669"/>
    <property type="project" value="InterPro"/>
</dbReference>
<dbReference type="InterPro" id="IPR050471">
    <property type="entry name" value="AB_hydrolase"/>
</dbReference>
<dbReference type="eggNOG" id="ENOG502SJFK">
    <property type="taxonomic scope" value="Eukaryota"/>
</dbReference>
<dbReference type="PANTHER" id="PTHR43433:SF5">
    <property type="entry name" value="AB HYDROLASE-1 DOMAIN-CONTAINING PROTEIN"/>
    <property type="match status" value="1"/>
</dbReference>
<dbReference type="PANTHER" id="PTHR43433">
    <property type="entry name" value="HYDROLASE, ALPHA/BETA FOLD FAMILY PROTEIN"/>
    <property type="match status" value="1"/>
</dbReference>
<reference key="1">
    <citation type="journal article" date="2014" name="PLoS Genet.">
        <title>Signature Gene Expression Reveals Novel Clues to the Molecular Mechanisms of Dimorphic Transition in Penicillium marneffei.</title>
        <authorList>
            <person name="Yang E."/>
            <person name="Wang G."/>
            <person name="Cai J."/>
            <person name="Woo P.C."/>
            <person name="Lau S.K."/>
            <person name="Yuen K.-Y."/>
            <person name="Chow W.-N."/>
            <person name="Lin X."/>
        </authorList>
    </citation>
    <scope>NUCLEOTIDE SEQUENCE [LARGE SCALE GENOMIC DNA]</scope>
    <source>
        <strain>PM1</strain>
    </source>
</reference>
<sequence length="299" mass="32962">MATTVRQTLQVPHLGGTTVGYRLSTPSLDPTKPTVVLVNPFTATVDYYKNEFENPEITKALNLIAIEPLGHGATVTKSETWTYWDSAMVNVQLLESLGVDRVFALGTSQGGWIVTQMALLAPEKIQGLIVLGTSMDYESPQSRELGCWDCPAATAGLVQLGADLTPTPDFEPVQEYCDYVVDVGLGKDADASTRAFWAETLKHTYRGDEGKKRICMSAINLVSRDGLYQRLPYIKCPVLWLHGTSDVVFSIANAQEGISRFINSVDAKLVVINEGVHFLGSKHPQELEKHLLDFTSRWK</sequence>
<dbReference type="HOGENOM" id="CLU_062856_0_0_1"/>
<gene>
    <name evidence="2" type="ORF">GQ26_0580250</name>
</gene>
<feature type="domain" description="AB hydrolase-1" evidence="1">
    <location>
        <begin position="33"/>
        <end position="137"/>
    </location>
</feature>
<protein>
    <submittedName>
        <fullName evidence="2">Pimelyl-[acyl-carrier protein] methyl ester esterase</fullName>
    </submittedName>
</protein>
<proteinExistence type="predicted"/>
<dbReference type="Pfam" id="PF00561">
    <property type="entry name" value="Abhydrolase_1"/>
    <property type="match status" value="1"/>
</dbReference>
<comment type="caution">
    <text evidence="2">The sequence shown here is derived from an EMBL/GenBank/DDBJ whole genome shotgun (WGS) entry which is preliminary data.</text>
</comment>
<dbReference type="Gene3D" id="3.40.50.1820">
    <property type="entry name" value="alpha/beta hydrolase"/>
    <property type="match status" value="1"/>
</dbReference>
<dbReference type="EMBL" id="JPOX01000058">
    <property type="protein sequence ID" value="KFX41524.1"/>
    <property type="molecule type" value="Genomic_DNA"/>
</dbReference>
<name>A0A093UUZ8_TALMA</name>
<dbReference type="PRINTS" id="PR00412">
    <property type="entry name" value="EPOXHYDRLASE"/>
</dbReference>
<dbReference type="InterPro" id="IPR000639">
    <property type="entry name" value="Epox_hydrolase-like"/>
</dbReference>
<accession>A0A093UUZ8</accession>
<reference evidence="2" key="2">
    <citation type="journal article" date="2014" name="PLoS Genet.">
        <title>Signature gene expression reveals novel clues to the molecular mechanisms of dimorphic transition in Penicillium marneffei.</title>
        <authorList>
            <person name="Yang E."/>
            <person name="Wang G."/>
            <person name="Cai J."/>
            <person name="Woo P.C."/>
            <person name="Lau S.K."/>
            <person name="Yuen K.-Y."/>
            <person name="Chow W.-N."/>
            <person name="Lin X."/>
        </authorList>
    </citation>
    <scope>NUCLEOTIDE SEQUENCE</scope>
    <source>
        <strain evidence="2">PM1</strain>
    </source>
</reference>